<protein>
    <submittedName>
        <fullName evidence="2">Phage tail protein</fullName>
    </submittedName>
</protein>
<dbReference type="InterPro" id="IPR012334">
    <property type="entry name" value="Pectin_lyas_fold"/>
</dbReference>
<dbReference type="InterPro" id="IPR022225">
    <property type="entry name" value="Phage_tail_fibre_N"/>
</dbReference>
<gene>
    <name evidence="3" type="ORF">CO2235_180046</name>
    <name evidence="2" type="ORF">JTE92_24040</name>
</gene>
<accession>A0A375G4X8</accession>
<dbReference type="EMBL" id="OGUS01000118">
    <property type="protein sequence ID" value="SPC13148.1"/>
    <property type="molecule type" value="Genomic_DNA"/>
</dbReference>
<proteinExistence type="predicted"/>
<dbReference type="CDD" id="cd10144">
    <property type="entry name" value="Peptidase_S74_CIMCD"/>
    <property type="match status" value="1"/>
</dbReference>
<dbReference type="PANTHER" id="PTHR35191:SF1">
    <property type="entry name" value="PROPHAGE SIDE TAIL FIBER PROTEIN HOMOLOG STFQ-RELATED"/>
    <property type="match status" value="1"/>
</dbReference>
<dbReference type="Pfam" id="PF13884">
    <property type="entry name" value="Peptidase_S74"/>
    <property type="match status" value="1"/>
</dbReference>
<dbReference type="PANTHER" id="PTHR35191">
    <property type="entry name" value="PROPHAGE SIDE TAIL FIBER PROTEIN HOMOLOG STFQ-RELATED"/>
    <property type="match status" value="1"/>
</dbReference>
<reference evidence="2 4" key="2">
    <citation type="submission" date="2021-02" db="EMBL/GenBank/DDBJ databases">
        <title>Complete Genome Sequence of Cupriavidus oxalaticus Strain Ox1, a Soil Oxalate-Degrading Species.</title>
        <authorList>
            <person name="Palmieri F."/>
            <person name="Udriet P."/>
            <person name="Deuasquier M."/>
            <person name="Beaudoing E."/>
            <person name="Johnson S.L."/>
            <person name="Davenport K.W."/>
            <person name="Chain P.S."/>
            <person name="Bindschedler S."/>
            <person name="Junier P."/>
        </authorList>
    </citation>
    <scope>NUCLEOTIDE SEQUENCE [LARGE SCALE GENOMIC DNA]</scope>
    <source>
        <strain evidence="2 4">Ox1</strain>
    </source>
</reference>
<dbReference type="Gene3D" id="2.160.20.10">
    <property type="entry name" value="Single-stranded right-handed beta-helix, Pectin lyase-like"/>
    <property type="match status" value="1"/>
</dbReference>
<dbReference type="GeneID" id="303492637"/>
<dbReference type="Proteomes" id="UP000623307">
    <property type="component" value="Chromosome 2"/>
</dbReference>
<evidence type="ECO:0000259" key="1">
    <source>
        <dbReference type="PROSITE" id="PS51688"/>
    </source>
</evidence>
<feature type="domain" description="Peptidase S74" evidence="1">
    <location>
        <begin position="769"/>
        <end position="918"/>
    </location>
</feature>
<organism evidence="3">
    <name type="scientific">Cupriavidus oxalaticus</name>
    <dbReference type="NCBI Taxonomy" id="96344"/>
    <lineage>
        <taxon>Bacteria</taxon>
        <taxon>Pseudomonadati</taxon>
        <taxon>Pseudomonadota</taxon>
        <taxon>Betaproteobacteria</taxon>
        <taxon>Burkholderiales</taxon>
        <taxon>Burkholderiaceae</taxon>
        <taxon>Cupriavidus</taxon>
    </lineage>
</organism>
<evidence type="ECO:0000313" key="2">
    <source>
        <dbReference type="EMBL" id="QRQ93168.1"/>
    </source>
</evidence>
<dbReference type="Pfam" id="PF12571">
    <property type="entry name" value="Phage_tail_fib"/>
    <property type="match status" value="1"/>
</dbReference>
<dbReference type="PROSITE" id="PS51688">
    <property type="entry name" value="ICA"/>
    <property type="match status" value="1"/>
</dbReference>
<reference evidence="3" key="1">
    <citation type="submission" date="2018-01" db="EMBL/GenBank/DDBJ databases">
        <authorList>
            <person name="Clerissi C."/>
        </authorList>
    </citation>
    <scope>NUCLEOTIDE SEQUENCE</scope>
    <source>
        <strain evidence="3">Cupriavidus oxalaticus LMG 2235</strain>
    </source>
</reference>
<dbReference type="RefSeq" id="WP_063238234.1">
    <property type="nucleotide sequence ID" value="NZ_CP069810.1"/>
</dbReference>
<dbReference type="InterPro" id="IPR051934">
    <property type="entry name" value="Phage_Tail_Fiber_Structural"/>
</dbReference>
<dbReference type="Gene3D" id="1.10.10.10">
    <property type="entry name" value="Winged helix-like DNA-binding domain superfamily/Winged helix DNA-binding domain"/>
    <property type="match status" value="1"/>
</dbReference>
<dbReference type="InterPro" id="IPR036388">
    <property type="entry name" value="WH-like_DNA-bd_sf"/>
</dbReference>
<dbReference type="InterPro" id="IPR030392">
    <property type="entry name" value="S74_ICA"/>
</dbReference>
<name>A0A375G4X8_9BURK</name>
<sequence>MSQTFFIIPTAAGEAKIARAQALGLPLKFTHMAVGDGGGALPVPNRERSELVNEQHRAPLNTLKVDPTNSSQYIAEQVIPDSVGGWWIRELGLYDEDGTLCYYGNCPETYKPQLAEGSGRTQVMRMVVLVSSGVCVEIRVDPSIVLATRQYVDDEILVIEKALLDASQGDSLVAVQQPYEGAVPRTQHDKNTERVTFFDFMNVFERADALSPAPKLDHTRAIDSALEAMALGAKRIGANAGRFNYSGTGFEVLQGCILEGEGIDYWDTFRPDPINLMKSDQAGTTIYFCGTGPKVHTLQNITNYREPKTLNDRTFSFTEFTLNDSANGSPATPKPFSAAVIINKNSQLRNIRLVVNCDQLAGYNDPSRLALGDDWDIGVWARGANDCVVHNVQAVGYWRMGAWLLTENDGTFSEVGNAERCSFTKCMGQGRRGLLIRNAPQVPVVSNTDHTVTVKYNPSCRFTAVDSFRITETKQTYTYSGYEVIGDDLRLTGVTPALPAAVSVLRAPNQGCGFSASVFNDCLFATLDHASRMPSSFFGIGEAAAVEADGFPIRAVSFNNTKWQTTRDAGLCLLGDIRDWKLTSTCQWENGAAIAYHNSEGVGYTENFRMEGEIGASVDLTHFNPRSAWLPYLQIPTQLTDGSYVSRPWREASVRLESAGGIHLYEYRLADRSVRMRNANNFEFVHSNGATDETVFAGNNISFKNSVGTPLLSMFNTSLNASFAANVTAGNDLVSTNNTRPASDNTKSCGTPAQRYSVMHAGTAAISTSDERQKSFIEEIDDAALDAWEQVHFQQFKFLDAVARKGEDGARWHFGVIAQRVKDAFEEAGLDPFAFGLLCYDEWPEQYETIAVTEAIEVVDKDGETRIENRSREIETLVKPAGNAYGIRYELALCLEAAVQRRRCARLEHRVVQLETRAGLQ</sequence>
<evidence type="ECO:0000313" key="4">
    <source>
        <dbReference type="Proteomes" id="UP000623307"/>
    </source>
</evidence>
<keyword evidence="4" id="KW-1185">Reference proteome</keyword>
<dbReference type="EMBL" id="CP069812">
    <property type="protein sequence ID" value="QRQ93168.1"/>
    <property type="molecule type" value="Genomic_DNA"/>
</dbReference>
<dbReference type="Proteomes" id="UP000256862">
    <property type="component" value="Chromosome CO2235"/>
</dbReference>
<dbReference type="AlphaFoldDB" id="A0A375G4X8"/>
<evidence type="ECO:0000313" key="3">
    <source>
        <dbReference type="EMBL" id="SPC13148.1"/>
    </source>
</evidence>